<keyword evidence="2 8" id="KW-0235">DNA replication</keyword>
<keyword evidence="4 8" id="KW-0547">Nucleotide-binding</keyword>
<dbReference type="InterPro" id="IPR041222">
    <property type="entry name" value="PriA_3primeBD"/>
</dbReference>
<gene>
    <name evidence="8" type="primary">priA</name>
    <name evidence="10" type="ORF">BJ988_002370</name>
</gene>
<dbReference type="Proteomes" id="UP000564496">
    <property type="component" value="Unassembled WGS sequence"/>
</dbReference>
<comment type="caution">
    <text evidence="8">As this protein does not have any detectable helicase domains, it probably does not have helicase activity.</text>
</comment>
<organism evidence="10 11">
    <name type="scientific">Nocardioides panzhihuensis</name>
    <dbReference type="NCBI Taxonomy" id="860243"/>
    <lineage>
        <taxon>Bacteria</taxon>
        <taxon>Bacillati</taxon>
        <taxon>Actinomycetota</taxon>
        <taxon>Actinomycetes</taxon>
        <taxon>Propionibacteriales</taxon>
        <taxon>Nocardioidaceae</taxon>
        <taxon>Nocardioides</taxon>
    </lineage>
</organism>
<dbReference type="Pfam" id="PF17764">
    <property type="entry name" value="PriA_3primeBD"/>
    <property type="match status" value="1"/>
</dbReference>
<dbReference type="GO" id="GO:0005524">
    <property type="term" value="F:ATP binding"/>
    <property type="evidence" value="ECO:0007669"/>
    <property type="project" value="UniProtKB-UniRule"/>
</dbReference>
<dbReference type="GO" id="GO:0006270">
    <property type="term" value="P:DNA replication initiation"/>
    <property type="evidence" value="ECO:0007669"/>
    <property type="project" value="TreeGrafter"/>
</dbReference>
<dbReference type="GO" id="GO:0006310">
    <property type="term" value="P:DNA recombination"/>
    <property type="evidence" value="ECO:0007669"/>
    <property type="project" value="InterPro"/>
</dbReference>
<dbReference type="GO" id="GO:0003677">
    <property type="term" value="F:DNA binding"/>
    <property type="evidence" value="ECO:0007669"/>
    <property type="project" value="UniProtKB-UniRule"/>
</dbReference>
<feature type="binding site" evidence="8">
    <location>
        <position position="464"/>
    </location>
    <ligand>
        <name>Zn(2+)</name>
        <dbReference type="ChEBI" id="CHEBI:29105"/>
        <label>1</label>
    </ligand>
</feature>
<dbReference type="HAMAP" id="MF_00983">
    <property type="entry name" value="PriA"/>
    <property type="match status" value="1"/>
</dbReference>
<dbReference type="Gene3D" id="3.40.1440.60">
    <property type="entry name" value="PriA, 3(prime) DNA-binding domain"/>
    <property type="match status" value="1"/>
</dbReference>
<feature type="binding site" evidence="8">
    <location>
        <position position="431"/>
    </location>
    <ligand>
        <name>Zn(2+)</name>
        <dbReference type="ChEBI" id="CHEBI:29105"/>
        <label>2</label>
    </ligand>
</feature>
<reference evidence="10 11" key="1">
    <citation type="submission" date="2020-07" db="EMBL/GenBank/DDBJ databases">
        <title>Sequencing the genomes of 1000 actinobacteria strains.</title>
        <authorList>
            <person name="Klenk H.-P."/>
        </authorList>
    </citation>
    <scope>NUCLEOTIDE SEQUENCE [LARGE SCALE GENOMIC DNA]</scope>
    <source>
        <strain evidence="10 11">DSM 26487</strain>
    </source>
</reference>
<evidence type="ECO:0000256" key="6">
    <source>
        <dbReference type="ARBA" id="ARBA00022840"/>
    </source>
</evidence>
<dbReference type="RefSeq" id="WP_179658176.1">
    <property type="nucleotide sequence ID" value="NZ_JACBZR010000001.1"/>
</dbReference>
<dbReference type="GO" id="GO:0008270">
    <property type="term" value="F:zinc ion binding"/>
    <property type="evidence" value="ECO:0007669"/>
    <property type="project" value="UniProtKB-UniRule"/>
</dbReference>
<dbReference type="EMBL" id="JACBZR010000001">
    <property type="protein sequence ID" value="NYI77722.1"/>
    <property type="molecule type" value="Genomic_DNA"/>
</dbReference>
<dbReference type="GO" id="GO:0043138">
    <property type="term" value="F:3'-5' DNA helicase activity"/>
    <property type="evidence" value="ECO:0007669"/>
    <property type="project" value="TreeGrafter"/>
</dbReference>
<dbReference type="PANTHER" id="PTHR30580:SF0">
    <property type="entry name" value="PRIMOSOMAL PROTEIN N"/>
    <property type="match status" value="1"/>
</dbReference>
<keyword evidence="5 8" id="KW-0862">Zinc</keyword>
<evidence type="ECO:0000256" key="7">
    <source>
        <dbReference type="ARBA" id="ARBA00023125"/>
    </source>
</evidence>
<feature type="binding site" evidence="8">
    <location>
        <position position="452"/>
    </location>
    <ligand>
        <name>Zn(2+)</name>
        <dbReference type="ChEBI" id="CHEBI:29105"/>
        <label>2</label>
    </ligand>
</feature>
<feature type="binding site" evidence="8">
    <location>
        <position position="425"/>
    </location>
    <ligand>
        <name>Zn(2+)</name>
        <dbReference type="ChEBI" id="CHEBI:29105"/>
        <label>1</label>
    </ligand>
</feature>
<feature type="domain" description="Primosomal protein N' 3' DNA-binding" evidence="9">
    <location>
        <begin position="52"/>
        <end position="150"/>
    </location>
</feature>
<keyword evidence="1 8" id="KW-0639">Primosome</keyword>
<evidence type="ECO:0000256" key="5">
    <source>
        <dbReference type="ARBA" id="ARBA00022833"/>
    </source>
</evidence>
<evidence type="ECO:0000256" key="8">
    <source>
        <dbReference type="HAMAP-Rule" id="MF_00983"/>
    </source>
</evidence>
<dbReference type="AlphaFoldDB" id="A0A7Z0ISF6"/>
<comment type="cofactor">
    <cofactor evidence="8">
        <name>Zn(2+)</name>
        <dbReference type="ChEBI" id="CHEBI:29105"/>
    </cofactor>
    <text evidence="8">Binds 2 zinc ions per subunit.</text>
</comment>
<keyword evidence="3 8" id="KW-0479">Metal-binding</keyword>
<dbReference type="InterPro" id="IPR042115">
    <property type="entry name" value="PriA_3primeBD_sf"/>
</dbReference>
<comment type="subunit">
    <text evidence="8">Component of the replication restart primosome.</text>
</comment>
<dbReference type="PANTHER" id="PTHR30580">
    <property type="entry name" value="PRIMOSOMAL PROTEIN N"/>
    <property type="match status" value="1"/>
</dbReference>
<keyword evidence="7 8" id="KW-0238">DNA-binding</keyword>
<comment type="caution">
    <text evidence="10">The sequence shown here is derived from an EMBL/GenBank/DDBJ whole genome shotgun (WGS) entry which is preliminary data.</text>
</comment>
<evidence type="ECO:0000313" key="11">
    <source>
        <dbReference type="Proteomes" id="UP000564496"/>
    </source>
</evidence>
<feature type="binding site" evidence="8">
    <location>
        <position position="434"/>
    </location>
    <ligand>
        <name>Zn(2+)</name>
        <dbReference type="ChEBI" id="CHEBI:29105"/>
        <label>2</label>
    </ligand>
</feature>
<feature type="binding site" evidence="8">
    <location>
        <position position="422"/>
    </location>
    <ligand>
        <name>Zn(2+)</name>
        <dbReference type="ChEBI" id="CHEBI:29105"/>
        <label>1</label>
    </ligand>
</feature>
<dbReference type="GO" id="GO:0006302">
    <property type="term" value="P:double-strand break repair"/>
    <property type="evidence" value="ECO:0007669"/>
    <property type="project" value="InterPro"/>
</dbReference>
<evidence type="ECO:0000256" key="1">
    <source>
        <dbReference type="ARBA" id="ARBA00022515"/>
    </source>
</evidence>
<protein>
    <recommendedName>
        <fullName evidence="8">Probable replication restart protein PriA</fullName>
    </recommendedName>
    <alternativeName>
        <fullName evidence="8">Putative ATP-dependent DNA helicase PriA</fullName>
    </alternativeName>
</protein>
<comment type="similarity">
    <text evidence="8">Belongs to the helicase family. PriA subfamily.</text>
</comment>
<sequence length="700" mass="73275">MNRGAKEAAGAAELELPGLVRDRVKEGRAKAAATRARKAAEASVAEVDPVAKVLVDLPMAHLDKPFDYAVPASMAEEARPGVRVKVRFGPKDVDGFVVARAEASEIANLQPLKRVVSSEVVLTPQVAALSDSVARRYAGARADVLRLAVPPRHASTEKEASSAAPAGGRFDADAAAAAWAGHEPAAAFLRHLAAGGAPRAVWHAAAGSDHADLIAHAAAATLDSGRGALVVVPDWKDLARLDTAMTKVLGEGQHAVLAADAGPAQRYREFLRVSRGAVKVAIGTRAAAFAPVHHLGLVVVWDDGDDLLAEQRSPYPHARDVLLLRAEQEQAAALVGGFARTVEAGFLTETGWAQEIRPTRALARQRVSIEITGDTDFDLEKDPLTRASRVPREAHEVIRAALATGPVLLQTPRRGYAASLACDRCRTPARCPACQGPLQLGGPAAPPTCGWCGHAETAWACGACGGFGLRAPIIGEARTAEEMGRSFAGTRVVTSSAGAVRQTVPDTPAIVVATIGAEPVVSTGSGPLRSDPSSGYAAVLLLDTWLLLGRPDLRTDEEALRRWSNAAGLVRPGGRVLAVGDPALPVLQALVRWDQPGFAQREASARQEAHLPPASRLATITGTPGALDDALTLLALPPGAEVLGPVPAEPTSTGEPRLRAVVRVPRTLGTKLTEALGELQRVRSARKLDPVRVQVDPPTL</sequence>
<keyword evidence="11" id="KW-1185">Reference proteome</keyword>
<dbReference type="GO" id="GO:0016787">
    <property type="term" value="F:hydrolase activity"/>
    <property type="evidence" value="ECO:0007669"/>
    <property type="project" value="UniProtKB-KW"/>
</dbReference>
<feature type="binding site" evidence="8">
    <location>
        <position position="461"/>
    </location>
    <ligand>
        <name>Zn(2+)</name>
        <dbReference type="ChEBI" id="CHEBI:29105"/>
        <label>1</label>
    </ligand>
</feature>
<evidence type="ECO:0000256" key="4">
    <source>
        <dbReference type="ARBA" id="ARBA00022741"/>
    </source>
</evidence>
<name>A0A7Z0ISF6_9ACTN</name>
<accession>A0A7Z0ISF6</accession>
<comment type="function">
    <text evidence="8">Initiates the restart of stalled replication forks, which reloads the replicative helicase on sites other than the origin of replication. Recognizes and binds to abandoned replication forks and remodels them to uncover a helicase loading site. Promotes assembly of the primosome at these replication forks.</text>
</comment>
<keyword evidence="6 8" id="KW-0067">ATP-binding</keyword>
<dbReference type="Gene3D" id="3.40.50.300">
    <property type="entry name" value="P-loop containing nucleotide triphosphate hydrolases"/>
    <property type="match status" value="1"/>
</dbReference>
<proteinExistence type="inferred from homology"/>
<keyword evidence="10" id="KW-0378">Hydrolase</keyword>
<dbReference type="InterPro" id="IPR005259">
    <property type="entry name" value="PriA"/>
</dbReference>
<evidence type="ECO:0000259" key="9">
    <source>
        <dbReference type="Pfam" id="PF17764"/>
    </source>
</evidence>
<evidence type="ECO:0000256" key="2">
    <source>
        <dbReference type="ARBA" id="ARBA00022705"/>
    </source>
</evidence>
<evidence type="ECO:0000313" key="10">
    <source>
        <dbReference type="EMBL" id="NYI77722.1"/>
    </source>
</evidence>
<dbReference type="GO" id="GO:1990077">
    <property type="term" value="C:primosome complex"/>
    <property type="evidence" value="ECO:0007669"/>
    <property type="project" value="UniProtKB-UniRule"/>
</dbReference>
<dbReference type="GO" id="GO:0006269">
    <property type="term" value="P:DNA replication, synthesis of primer"/>
    <property type="evidence" value="ECO:0007669"/>
    <property type="project" value="UniProtKB-KW"/>
</dbReference>
<feature type="binding site" evidence="8">
    <location>
        <position position="449"/>
    </location>
    <ligand>
        <name>Zn(2+)</name>
        <dbReference type="ChEBI" id="CHEBI:29105"/>
        <label>2</label>
    </ligand>
</feature>
<dbReference type="InterPro" id="IPR027417">
    <property type="entry name" value="P-loop_NTPase"/>
</dbReference>
<evidence type="ECO:0000256" key="3">
    <source>
        <dbReference type="ARBA" id="ARBA00022723"/>
    </source>
</evidence>